<proteinExistence type="predicted"/>
<protein>
    <submittedName>
        <fullName evidence="1">Metal-sensing transcriptional repressor</fullName>
    </submittedName>
</protein>
<evidence type="ECO:0000313" key="1">
    <source>
        <dbReference type="EMBL" id="HIU59810.1"/>
    </source>
</evidence>
<gene>
    <name evidence="1" type="ORF">IAB05_00295</name>
</gene>
<reference evidence="1" key="2">
    <citation type="journal article" date="2021" name="PeerJ">
        <title>Extensive microbial diversity within the chicken gut microbiome revealed by metagenomics and culture.</title>
        <authorList>
            <person name="Gilroy R."/>
            <person name="Ravi A."/>
            <person name="Getino M."/>
            <person name="Pursley I."/>
            <person name="Horton D.L."/>
            <person name="Alikhan N.F."/>
            <person name="Baker D."/>
            <person name="Gharbi K."/>
            <person name="Hall N."/>
            <person name="Watson M."/>
            <person name="Adriaenssens E.M."/>
            <person name="Foster-Nyarko E."/>
            <person name="Jarju S."/>
            <person name="Secka A."/>
            <person name="Antonio M."/>
            <person name="Oren A."/>
            <person name="Chaudhuri R.R."/>
            <person name="La Ragione R."/>
            <person name="Hildebrand F."/>
            <person name="Pallen M.J."/>
        </authorList>
    </citation>
    <scope>NUCLEOTIDE SEQUENCE</scope>
    <source>
        <strain evidence="1">18911</strain>
    </source>
</reference>
<sequence>MIRDDKKLLTLLKTAAGQIEGIQKMLTEKKYCLDISNQIMACQAILGKVNKEVLKAHLHGCVMSATGKDKEEKMDELSLLIDKLVK</sequence>
<comment type="caution">
    <text evidence="1">The sequence shown here is derived from an EMBL/GenBank/DDBJ whole genome shotgun (WGS) entry which is preliminary data.</text>
</comment>
<dbReference type="AlphaFoldDB" id="A0A9D1SH55"/>
<accession>A0A9D1SH55</accession>
<evidence type="ECO:0000313" key="2">
    <source>
        <dbReference type="Proteomes" id="UP000824094"/>
    </source>
</evidence>
<dbReference type="Gene3D" id="1.20.58.1000">
    <property type="entry name" value="Metal-sensitive repressor, helix protomer"/>
    <property type="match status" value="1"/>
</dbReference>
<dbReference type="InterPro" id="IPR003735">
    <property type="entry name" value="Metal_Tscrpt_repr"/>
</dbReference>
<name>A0A9D1SH55_9FIRM</name>
<organism evidence="1 2">
    <name type="scientific">Candidatus Stercoripulliclostridium merdigallinarum</name>
    <dbReference type="NCBI Taxonomy" id="2840951"/>
    <lineage>
        <taxon>Bacteria</taxon>
        <taxon>Bacillati</taxon>
        <taxon>Bacillota</taxon>
        <taxon>Clostridia</taxon>
        <taxon>Eubacteriales</taxon>
        <taxon>Candidatus Stercoripulliclostridium</taxon>
    </lineage>
</organism>
<dbReference type="GO" id="GO:0003677">
    <property type="term" value="F:DNA binding"/>
    <property type="evidence" value="ECO:0007669"/>
    <property type="project" value="InterPro"/>
</dbReference>
<dbReference type="GO" id="GO:0045892">
    <property type="term" value="P:negative regulation of DNA-templated transcription"/>
    <property type="evidence" value="ECO:0007669"/>
    <property type="project" value="UniProtKB-ARBA"/>
</dbReference>
<dbReference type="EMBL" id="DVNF01000009">
    <property type="protein sequence ID" value="HIU59810.1"/>
    <property type="molecule type" value="Genomic_DNA"/>
</dbReference>
<reference evidence="1" key="1">
    <citation type="submission" date="2020-10" db="EMBL/GenBank/DDBJ databases">
        <authorList>
            <person name="Gilroy R."/>
        </authorList>
    </citation>
    <scope>NUCLEOTIDE SEQUENCE</scope>
    <source>
        <strain evidence="1">18911</strain>
    </source>
</reference>
<dbReference type="Proteomes" id="UP000824094">
    <property type="component" value="Unassembled WGS sequence"/>
</dbReference>
<dbReference type="PANTHER" id="PTHR33677">
    <property type="entry name" value="TRANSCRIPTIONAL REPRESSOR FRMR-RELATED"/>
    <property type="match status" value="1"/>
</dbReference>
<dbReference type="GO" id="GO:0046872">
    <property type="term" value="F:metal ion binding"/>
    <property type="evidence" value="ECO:0007669"/>
    <property type="project" value="InterPro"/>
</dbReference>
<dbReference type="InterPro" id="IPR038390">
    <property type="entry name" value="Metal_Tscrpt_repr_sf"/>
</dbReference>
<dbReference type="Pfam" id="PF02583">
    <property type="entry name" value="Trns_repr_metal"/>
    <property type="match status" value="1"/>
</dbReference>